<feature type="transmembrane region" description="Helical" evidence="1">
    <location>
        <begin position="149"/>
        <end position="166"/>
    </location>
</feature>
<proteinExistence type="predicted"/>
<evidence type="ECO:0000313" key="3">
    <source>
        <dbReference type="Proteomes" id="UP000789739"/>
    </source>
</evidence>
<keyword evidence="1" id="KW-0812">Transmembrane</keyword>
<dbReference type="EMBL" id="CAJVPI010002157">
    <property type="protein sequence ID" value="CAG8637111.1"/>
    <property type="molecule type" value="Genomic_DNA"/>
</dbReference>
<reference evidence="2" key="1">
    <citation type="submission" date="2021-06" db="EMBL/GenBank/DDBJ databases">
        <authorList>
            <person name="Kallberg Y."/>
            <person name="Tangrot J."/>
            <person name="Rosling A."/>
        </authorList>
    </citation>
    <scope>NUCLEOTIDE SEQUENCE</scope>
    <source>
        <strain evidence="2">BR232B</strain>
    </source>
</reference>
<evidence type="ECO:0000256" key="1">
    <source>
        <dbReference type="SAM" id="Phobius"/>
    </source>
</evidence>
<evidence type="ECO:0000313" key="2">
    <source>
        <dbReference type="EMBL" id="CAG8637111.1"/>
    </source>
</evidence>
<keyword evidence="3" id="KW-1185">Reference proteome</keyword>
<name>A0A9N9GZ55_9GLOM</name>
<protein>
    <submittedName>
        <fullName evidence="2">7419_t:CDS:1</fullName>
    </submittedName>
</protein>
<dbReference type="AlphaFoldDB" id="A0A9N9GZ55"/>
<keyword evidence="1" id="KW-0472">Membrane</keyword>
<dbReference type="Proteomes" id="UP000789739">
    <property type="component" value="Unassembled WGS sequence"/>
</dbReference>
<gene>
    <name evidence="2" type="ORF">PBRASI_LOCUS9570</name>
</gene>
<comment type="caution">
    <text evidence="2">The sequence shown here is derived from an EMBL/GenBank/DDBJ whole genome shotgun (WGS) entry which is preliminary data.</text>
</comment>
<organism evidence="2 3">
    <name type="scientific">Paraglomus brasilianum</name>
    <dbReference type="NCBI Taxonomy" id="144538"/>
    <lineage>
        <taxon>Eukaryota</taxon>
        <taxon>Fungi</taxon>
        <taxon>Fungi incertae sedis</taxon>
        <taxon>Mucoromycota</taxon>
        <taxon>Glomeromycotina</taxon>
        <taxon>Glomeromycetes</taxon>
        <taxon>Paraglomerales</taxon>
        <taxon>Paraglomeraceae</taxon>
        <taxon>Paraglomus</taxon>
    </lineage>
</organism>
<keyword evidence="1" id="KW-1133">Transmembrane helix</keyword>
<accession>A0A9N9GZ55</accession>
<sequence>MNVDYVVTLSNQTVTTTPNFGSQTNNNFALLPLSPPCTGSFLTAVVDTSNLAIVLTGNATTYTRLVAQSCADVCVDSCVKNDTLTTAPRSDIWCLLIGNPKANTISLNVAYTFALPATTITVTPITSTTSPGATTTLITISVGVEKTRWNSTIVFIWLVCSIWILMRSV</sequence>